<evidence type="ECO:0000256" key="1">
    <source>
        <dbReference type="SAM" id="MobiDB-lite"/>
    </source>
</evidence>
<dbReference type="AlphaFoldDB" id="A0AAF0U8J9"/>
<evidence type="ECO:0000313" key="2">
    <source>
        <dbReference type="EMBL" id="WMV41111.1"/>
    </source>
</evidence>
<feature type="compositionally biased region" description="Basic and acidic residues" evidence="1">
    <location>
        <begin position="41"/>
        <end position="56"/>
    </location>
</feature>
<evidence type="ECO:0000313" key="3">
    <source>
        <dbReference type="Proteomes" id="UP001234989"/>
    </source>
</evidence>
<gene>
    <name evidence="2" type="ORF">MTR67_034496</name>
</gene>
<feature type="region of interest" description="Disordered" evidence="1">
    <location>
        <begin position="39"/>
        <end position="60"/>
    </location>
</feature>
<protein>
    <submittedName>
        <fullName evidence="2">Uncharacterized protein</fullName>
    </submittedName>
</protein>
<reference evidence="2" key="1">
    <citation type="submission" date="2023-08" db="EMBL/GenBank/DDBJ databases">
        <title>A de novo genome assembly of Solanum verrucosum Schlechtendal, a Mexican diploid species geographically isolated from the other diploid A-genome species in potato relatives.</title>
        <authorList>
            <person name="Hosaka K."/>
        </authorList>
    </citation>
    <scope>NUCLEOTIDE SEQUENCE</scope>
    <source>
        <tissue evidence="2">Young leaves</tissue>
    </source>
</reference>
<dbReference type="EMBL" id="CP133619">
    <property type="protein sequence ID" value="WMV41111.1"/>
    <property type="molecule type" value="Genomic_DNA"/>
</dbReference>
<dbReference type="PANTHER" id="PTHR33180">
    <property type="entry name" value="PHOTOSYSTEM II CP43 REACTION CENTER PROTEIN"/>
    <property type="match status" value="1"/>
</dbReference>
<organism evidence="2 3">
    <name type="scientific">Solanum verrucosum</name>
    <dbReference type="NCBI Taxonomy" id="315347"/>
    <lineage>
        <taxon>Eukaryota</taxon>
        <taxon>Viridiplantae</taxon>
        <taxon>Streptophyta</taxon>
        <taxon>Embryophyta</taxon>
        <taxon>Tracheophyta</taxon>
        <taxon>Spermatophyta</taxon>
        <taxon>Magnoliopsida</taxon>
        <taxon>eudicotyledons</taxon>
        <taxon>Gunneridae</taxon>
        <taxon>Pentapetalae</taxon>
        <taxon>asterids</taxon>
        <taxon>lamiids</taxon>
        <taxon>Solanales</taxon>
        <taxon>Solanaceae</taxon>
        <taxon>Solanoideae</taxon>
        <taxon>Solaneae</taxon>
        <taxon>Solanum</taxon>
    </lineage>
</organism>
<name>A0AAF0U8J9_SOLVR</name>
<dbReference type="PANTHER" id="PTHR33180:SF31">
    <property type="entry name" value="POLYPROTEIN PROTEIN"/>
    <property type="match status" value="1"/>
</dbReference>
<dbReference type="Proteomes" id="UP001234989">
    <property type="component" value="Chromosome 8"/>
</dbReference>
<accession>A0AAF0U8J9</accession>
<proteinExistence type="predicted"/>
<sequence>MGEATKWLGDLPRDSITTWDELTKAFYIREWCDPGTNWKQQDAEKERYVPPRERQKPKTKGLSWRTFAQKICFHTFSIKWKEMARPKVAGKNQPPRKRARGIVINEEEDDQLLQAKRAMLRSKSKNDLSSISLPPIPPPAQFYYAYWELVPKGKKKASAFKPVDFVVSRGKKVTPTSSTDIRRIEDEYMWDEANQRKAALVNTSSVDDIDTLLTKAIFSLQGIEPTCTSYPSSSNSPGHCVWVDRGEIATALDLFTAKMRKNCELVDGHWLSVDAITRKDLDEQKSADLSMLFDMVEMPKILSADFLSSSEIPPSITIGDVDREDVVIESEVETNKEELGVCDAAIYQYLEDLEGSMVQTTVEVSLKDTLTVGFTGARDAVVPRTNAQDNGVTEMQSSPWLSVDGGF</sequence>
<keyword evidence="3" id="KW-1185">Reference proteome</keyword>